<protein>
    <submittedName>
        <fullName evidence="1">Uncharacterized protein</fullName>
    </submittedName>
</protein>
<name>F8GY81_CUPNN</name>
<evidence type="ECO:0000313" key="1">
    <source>
        <dbReference type="EMBL" id="AEI82822.1"/>
    </source>
</evidence>
<dbReference type="KEGG" id="cnc:CNE_BB2p00030"/>
<dbReference type="AlphaFoldDB" id="F8GY81"/>
<accession>F8GY81</accession>
<geneLocation type="plasmid" evidence="1 2">
    <name>pBB2</name>
</geneLocation>
<dbReference type="HOGENOM" id="CLU_1955931_0_0_4"/>
<reference evidence="1 2" key="1">
    <citation type="journal article" date="2011" name="J. Bacteriol.">
        <title>Complete genome sequence of the type strain Cupriavidus necator N-1.</title>
        <authorList>
            <person name="Poehlein A."/>
            <person name="Kusian B."/>
            <person name="Friedrich B."/>
            <person name="Daniel R."/>
            <person name="Bowien B."/>
        </authorList>
    </citation>
    <scope>NUCLEOTIDE SEQUENCE [LARGE SCALE GENOMIC DNA]</scope>
    <source>
        <strain evidence="2">ATCC 43291 / DSM 13513 / CCUG 52238 / LMG 8453 / N-1</strain>
        <plasmid evidence="1 2">pBB2</plasmid>
    </source>
</reference>
<dbReference type="EMBL" id="CP002880">
    <property type="protein sequence ID" value="AEI82822.1"/>
    <property type="molecule type" value="Genomic_DNA"/>
</dbReference>
<evidence type="ECO:0000313" key="2">
    <source>
        <dbReference type="Proteomes" id="UP000006798"/>
    </source>
</evidence>
<proteinExistence type="predicted"/>
<gene>
    <name evidence="1" type="ordered locus">CNE_BB2p00030</name>
</gene>
<keyword evidence="1" id="KW-0614">Plasmid</keyword>
<organism evidence="1 2">
    <name type="scientific">Cupriavidus necator (strain ATCC 43291 / DSM 13513 / CCUG 52238 / LMG 8453 / N-1)</name>
    <name type="common">Ralstonia eutropha</name>
    <dbReference type="NCBI Taxonomy" id="1042878"/>
    <lineage>
        <taxon>Bacteria</taxon>
        <taxon>Pseudomonadati</taxon>
        <taxon>Pseudomonadota</taxon>
        <taxon>Betaproteobacteria</taxon>
        <taxon>Burkholderiales</taxon>
        <taxon>Burkholderiaceae</taxon>
        <taxon>Cupriavidus</taxon>
    </lineage>
</organism>
<dbReference type="Proteomes" id="UP000006798">
    <property type="component" value="Plasmid pBB2"/>
</dbReference>
<sequence length="128" mass="14356">MLQGSMTSRCSVRVVHWGSLIRSRRASRNSALFLLALPLTRAAGRRGTVGDLRHELLGVRGQFLNACRRREALPIQAMGAQIDNPHRIVHVGYVPEHVTALLVKHQLQVGLMMRSNRFQYTQEASMTA</sequence>